<keyword evidence="1" id="KW-0472">Membrane</keyword>
<dbReference type="EC" id="3.6.1.27" evidence="2"/>
<dbReference type="SUPFAM" id="SSF48317">
    <property type="entry name" value="Acid phosphatase/Vanadium-dependent haloperoxidase"/>
    <property type="match status" value="1"/>
</dbReference>
<keyword evidence="3" id="KW-1185">Reference proteome</keyword>
<feature type="transmembrane region" description="Helical" evidence="1">
    <location>
        <begin position="102"/>
        <end position="120"/>
    </location>
</feature>
<name>A0ABX0T5E4_9PSEU</name>
<evidence type="ECO:0000313" key="3">
    <source>
        <dbReference type="Proteomes" id="UP000754495"/>
    </source>
</evidence>
<dbReference type="Proteomes" id="UP000754495">
    <property type="component" value="Unassembled WGS sequence"/>
</dbReference>
<evidence type="ECO:0000256" key="1">
    <source>
        <dbReference type="SAM" id="Phobius"/>
    </source>
</evidence>
<sequence length="225" mass="23142">MTGVREPAARRRNQPLLPAPAARVLHVTAAVAAVVVVLLGVLNAGHTEPGWFDAWVQPAATRSVGAAWSAAIAVDFLGEPRGSVTVVVVLAVLFAVLRRWRVLALALAGPGLTIAVTALGKPLADRTIHTVYLSYPSGHTAFVTAVTLAVAMPLAGRLRAGPVVVLACALVTGAYAGWAQVGLSAHYATDAIGGFCTAVAVVPATATLIDRIWRRTATGPRPGQA</sequence>
<feature type="transmembrane region" description="Helical" evidence="1">
    <location>
        <begin position="163"/>
        <end position="181"/>
    </location>
</feature>
<proteinExistence type="predicted"/>
<dbReference type="GO" id="GO:0050380">
    <property type="term" value="F:undecaprenyl-diphosphatase activity"/>
    <property type="evidence" value="ECO:0007669"/>
    <property type="project" value="UniProtKB-EC"/>
</dbReference>
<feature type="transmembrane region" description="Helical" evidence="1">
    <location>
        <begin position="132"/>
        <end position="151"/>
    </location>
</feature>
<feature type="transmembrane region" description="Helical" evidence="1">
    <location>
        <begin position="21"/>
        <end position="42"/>
    </location>
</feature>
<feature type="transmembrane region" description="Helical" evidence="1">
    <location>
        <begin position="80"/>
        <end position="97"/>
    </location>
</feature>
<keyword evidence="2" id="KW-0378">Hydrolase</keyword>
<keyword evidence="1" id="KW-0812">Transmembrane</keyword>
<dbReference type="EMBL" id="JAANOU010000001">
    <property type="protein sequence ID" value="NIH82805.1"/>
    <property type="molecule type" value="Genomic_DNA"/>
</dbReference>
<gene>
    <name evidence="2" type="ORF">FHX46_005335</name>
</gene>
<feature type="transmembrane region" description="Helical" evidence="1">
    <location>
        <begin position="187"/>
        <end position="209"/>
    </location>
</feature>
<comment type="caution">
    <text evidence="2">The sequence shown here is derived from an EMBL/GenBank/DDBJ whole genome shotgun (WGS) entry which is preliminary data.</text>
</comment>
<dbReference type="InterPro" id="IPR036938">
    <property type="entry name" value="PAP2/HPO_sf"/>
</dbReference>
<reference evidence="2 3" key="1">
    <citation type="submission" date="2020-03" db="EMBL/GenBank/DDBJ databases">
        <title>Sequencing the genomes of 1000 actinobacteria strains.</title>
        <authorList>
            <person name="Klenk H.-P."/>
        </authorList>
    </citation>
    <scope>NUCLEOTIDE SEQUENCE [LARGE SCALE GENOMIC DNA]</scope>
    <source>
        <strain evidence="2 3">DSM 45668</strain>
    </source>
</reference>
<keyword evidence="1" id="KW-1133">Transmembrane helix</keyword>
<organism evidence="2 3">
    <name type="scientific">Amycolatopsis viridis</name>
    <dbReference type="NCBI Taxonomy" id="185678"/>
    <lineage>
        <taxon>Bacteria</taxon>
        <taxon>Bacillati</taxon>
        <taxon>Actinomycetota</taxon>
        <taxon>Actinomycetes</taxon>
        <taxon>Pseudonocardiales</taxon>
        <taxon>Pseudonocardiaceae</taxon>
        <taxon>Amycolatopsis</taxon>
    </lineage>
</organism>
<accession>A0ABX0T5E4</accession>
<dbReference type="Gene3D" id="1.20.144.10">
    <property type="entry name" value="Phosphatidic acid phosphatase type 2/haloperoxidase"/>
    <property type="match status" value="1"/>
</dbReference>
<evidence type="ECO:0000313" key="2">
    <source>
        <dbReference type="EMBL" id="NIH82805.1"/>
    </source>
</evidence>
<protein>
    <submittedName>
        <fullName evidence="2">Undecaprenyl-diphosphatase</fullName>
        <ecNumber evidence="2">3.6.1.27</ecNumber>
    </submittedName>
</protein>